<dbReference type="EMBL" id="MASR01000001">
    <property type="protein sequence ID" value="OFE13349.1"/>
    <property type="molecule type" value="Genomic_DNA"/>
</dbReference>
<proteinExistence type="predicted"/>
<keyword evidence="3" id="KW-1185">Reference proteome</keyword>
<evidence type="ECO:0000256" key="1">
    <source>
        <dbReference type="SAM" id="MobiDB-lite"/>
    </source>
</evidence>
<accession>A0A1E8CLP7</accession>
<name>A0A1E8CLP7_9GAMM</name>
<dbReference type="AlphaFoldDB" id="A0A1E8CLP7"/>
<protein>
    <submittedName>
        <fullName evidence="2">Uncharacterized protein</fullName>
    </submittedName>
</protein>
<sequence>MSNKAGDTSYPVSKQFNMHFSPYEDRLIVRAQRSDGSDVYMLLTRRMVMLILQQMLAKLPELTGLEKTPAVYWQEVLQMAHQEAMEAKASADKVLADKALTEEKDQKQAPGADEAQPATQDTNAEPESASPAAENLYLATELMVQTGEERLTLAFKGLPMPEAMVEPSPYLPIFAIPLEVDNVHQLIELLINKCQQAQWHLPLELPWIDAPNEGEGNKKYSLRQH</sequence>
<gene>
    <name evidence="2" type="ORF">PHACT_09510</name>
</gene>
<organism evidence="2 3">
    <name type="scientific">Pseudohongiella acticola</name>
    <dbReference type="NCBI Taxonomy" id="1524254"/>
    <lineage>
        <taxon>Bacteria</taxon>
        <taxon>Pseudomonadati</taxon>
        <taxon>Pseudomonadota</taxon>
        <taxon>Gammaproteobacteria</taxon>
        <taxon>Pseudomonadales</taxon>
        <taxon>Pseudohongiellaceae</taxon>
        <taxon>Pseudohongiella</taxon>
    </lineage>
</organism>
<evidence type="ECO:0000313" key="2">
    <source>
        <dbReference type="EMBL" id="OFE13349.1"/>
    </source>
</evidence>
<dbReference type="OrthoDB" id="7062322at2"/>
<reference evidence="3" key="1">
    <citation type="submission" date="2016-07" db="EMBL/GenBank/DDBJ databases">
        <authorList>
            <person name="Florea S."/>
            <person name="Webb J.S."/>
            <person name="Jaromczyk J."/>
            <person name="Schardl C.L."/>
        </authorList>
    </citation>
    <scope>NUCLEOTIDE SEQUENCE [LARGE SCALE GENOMIC DNA]</scope>
    <source>
        <strain evidence="3">KCTC 42131</strain>
    </source>
</reference>
<comment type="caution">
    <text evidence="2">The sequence shown here is derived from an EMBL/GenBank/DDBJ whole genome shotgun (WGS) entry which is preliminary data.</text>
</comment>
<dbReference type="Proteomes" id="UP000175669">
    <property type="component" value="Unassembled WGS sequence"/>
</dbReference>
<dbReference type="RefSeq" id="WP_070117336.1">
    <property type="nucleotide sequence ID" value="NZ_MASR01000001.1"/>
</dbReference>
<dbReference type="STRING" id="1524254.PHACT_09510"/>
<evidence type="ECO:0000313" key="3">
    <source>
        <dbReference type="Proteomes" id="UP000175669"/>
    </source>
</evidence>
<feature type="region of interest" description="Disordered" evidence="1">
    <location>
        <begin position="102"/>
        <end position="131"/>
    </location>
</feature>